<dbReference type="PANTHER" id="PTHR42912">
    <property type="entry name" value="METHYLTRANSFERASE"/>
    <property type="match status" value="1"/>
</dbReference>
<dbReference type="SMART" id="SM00418">
    <property type="entry name" value="HTH_ARSR"/>
    <property type="match status" value="1"/>
</dbReference>
<dbReference type="Pfam" id="PF08241">
    <property type="entry name" value="Methyltransf_11"/>
    <property type="match status" value="1"/>
</dbReference>
<dbReference type="InterPro" id="IPR036390">
    <property type="entry name" value="WH_DNA-bd_sf"/>
</dbReference>
<dbReference type="PRINTS" id="PR00778">
    <property type="entry name" value="HTHARSR"/>
</dbReference>
<dbReference type="SUPFAM" id="SSF53335">
    <property type="entry name" value="S-adenosyl-L-methionine-dependent methyltransferases"/>
    <property type="match status" value="1"/>
</dbReference>
<dbReference type="PROSITE" id="PS50987">
    <property type="entry name" value="HTH_ARSR_2"/>
    <property type="match status" value="1"/>
</dbReference>
<dbReference type="InterPro" id="IPR029063">
    <property type="entry name" value="SAM-dependent_MTases_sf"/>
</dbReference>
<protein>
    <submittedName>
        <fullName evidence="2">Metalloregulator ArsR/SmtB family transcription factor</fullName>
    </submittedName>
</protein>
<proteinExistence type="predicted"/>
<reference evidence="2" key="1">
    <citation type="submission" date="2020-12" db="EMBL/GenBank/DDBJ databases">
        <title>Methylobrevis albus sp. nov., isolated from fresh water lack sediment.</title>
        <authorList>
            <person name="Zou Q."/>
        </authorList>
    </citation>
    <scope>NUCLEOTIDE SEQUENCE</scope>
    <source>
        <strain evidence="2">L22</strain>
    </source>
</reference>
<dbReference type="InterPro" id="IPR011991">
    <property type="entry name" value="ArsR-like_HTH"/>
</dbReference>
<sequence length="338" mass="36043">MPSPARLSLGAVLAGLKAAGEATRLRLLALLGSGELTVKDLTEILAQSQPRVSRHLKLLTDAGLIERYPEGAWVYYRIAGDGEGSVVARSILASLDPADAVLARDRQRLAAVKTAHAEAAARYFGANAANWDRLRSLHAPETAVEAAIRAAVGERPVQALLDIGTGTGRMLELLGDLAVRSVGIDASHEMLSIARVRLAEAGRDGAQVRHGDVYDIQAPAGAFDLVVIHQVLHYLDDPARAIREAARVLRPGGRLLVVDFAPHGLEFLRAEHAHRRLGFAHDQIAGWCEAAGLARPEIRDLAGTAEAATQLTVTLWLARDPRVEIAAEPAPVRLALGA</sequence>
<dbReference type="GO" id="GO:0003700">
    <property type="term" value="F:DNA-binding transcription factor activity"/>
    <property type="evidence" value="ECO:0007669"/>
    <property type="project" value="InterPro"/>
</dbReference>
<dbReference type="CDD" id="cd02440">
    <property type="entry name" value="AdoMet_MTases"/>
    <property type="match status" value="1"/>
</dbReference>
<dbReference type="Proteomes" id="UP000631694">
    <property type="component" value="Unassembled WGS sequence"/>
</dbReference>
<dbReference type="SUPFAM" id="SSF46785">
    <property type="entry name" value="Winged helix' DNA-binding domain"/>
    <property type="match status" value="1"/>
</dbReference>
<gene>
    <name evidence="2" type="ORF">I5731_00630</name>
</gene>
<dbReference type="RefSeq" id="WP_197309532.1">
    <property type="nucleotide sequence ID" value="NZ_JADZLT010000036.1"/>
</dbReference>
<name>A0A931HZ10_9HYPH</name>
<evidence type="ECO:0000259" key="1">
    <source>
        <dbReference type="PROSITE" id="PS50987"/>
    </source>
</evidence>
<evidence type="ECO:0000313" key="2">
    <source>
        <dbReference type="EMBL" id="MBH0236314.1"/>
    </source>
</evidence>
<dbReference type="EMBL" id="JADZLT010000036">
    <property type="protein sequence ID" value="MBH0236314.1"/>
    <property type="molecule type" value="Genomic_DNA"/>
</dbReference>
<dbReference type="Gene3D" id="1.10.10.10">
    <property type="entry name" value="Winged helix-like DNA-binding domain superfamily/Winged helix DNA-binding domain"/>
    <property type="match status" value="1"/>
</dbReference>
<comment type="caution">
    <text evidence="2">The sequence shown here is derived from an EMBL/GenBank/DDBJ whole genome shotgun (WGS) entry which is preliminary data.</text>
</comment>
<accession>A0A931HZ10</accession>
<keyword evidence="3" id="KW-1185">Reference proteome</keyword>
<dbReference type="PANTHER" id="PTHR42912:SF93">
    <property type="entry name" value="N6-ADENOSINE-METHYLTRANSFERASE TMT1A"/>
    <property type="match status" value="1"/>
</dbReference>
<dbReference type="InterPro" id="IPR050508">
    <property type="entry name" value="Methyltransf_Superfamily"/>
</dbReference>
<dbReference type="InterPro" id="IPR013216">
    <property type="entry name" value="Methyltransf_11"/>
</dbReference>
<dbReference type="GO" id="GO:0008757">
    <property type="term" value="F:S-adenosylmethionine-dependent methyltransferase activity"/>
    <property type="evidence" value="ECO:0007669"/>
    <property type="project" value="InterPro"/>
</dbReference>
<dbReference type="Gene3D" id="3.40.50.150">
    <property type="entry name" value="Vaccinia Virus protein VP39"/>
    <property type="match status" value="1"/>
</dbReference>
<organism evidence="2 3">
    <name type="scientific">Methylobrevis albus</name>
    <dbReference type="NCBI Taxonomy" id="2793297"/>
    <lineage>
        <taxon>Bacteria</taxon>
        <taxon>Pseudomonadati</taxon>
        <taxon>Pseudomonadota</taxon>
        <taxon>Alphaproteobacteria</taxon>
        <taxon>Hyphomicrobiales</taxon>
        <taxon>Pleomorphomonadaceae</taxon>
        <taxon>Methylobrevis</taxon>
    </lineage>
</organism>
<feature type="domain" description="HTH arsR-type" evidence="1">
    <location>
        <begin position="4"/>
        <end position="98"/>
    </location>
</feature>
<dbReference type="InterPro" id="IPR001845">
    <property type="entry name" value="HTH_ArsR_DNA-bd_dom"/>
</dbReference>
<dbReference type="NCBIfam" id="NF033788">
    <property type="entry name" value="HTH_metalloreg"/>
    <property type="match status" value="1"/>
</dbReference>
<evidence type="ECO:0000313" key="3">
    <source>
        <dbReference type="Proteomes" id="UP000631694"/>
    </source>
</evidence>
<dbReference type="CDD" id="cd00090">
    <property type="entry name" value="HTH_ARSR"/>
    <property type="match status" value="1"/>
</dbReference>
<dbReference type="Pfam" id="PF01022">
    <property type="entry name" value="HTH_5"/>
    <property type="match status" value="1"/>
</dbReference>
<dbReference type="InterPro" id="IPR036388">
    <property type="entry name" value="WH-like_DNA-bd_sf"/>
</dbReference>
<dbReference type="AlphaFoldDB" id="A0A931HZ10"/>